<gene>
    <name evidence="6" type="ORF">GKE72_04440</name>
</gene>
<evidence type="ECO:0000259" key="5">
    <source>
        <dbReference type="Pfam" id="PF01229"/>
    </source>
</evidence>
<keyword evidence="4" id="KW-0732">Signal</keyword>
<dbReference type="Proteomes" id="UP000431304">
    <property type="component" value="Unassembled WGS sequence"/>
</dbReference>
<dbReference type="InterPro" id="IPR048713">
    <property type="entry name" value="Choline_bind_rpt"/>
</dbReference>
<dbReference type="AlphaFoldDB" id="A0A844DV21"/>
<dbReference type="InterPro" id="IPR017853">
    <property type="entry name" value="GH"/>
</dbReference>
<evidence type="ECO:0000256" key="2">
    <source>
        <dbReference type="ARBA" id="ARBA00022801"/>
    </source>
</evidence>
<evidence type="ECO:0000256" key="4">
    <source>
        <dbReference type="SAM" id="SignalP"/>
    </source>
</evidence>
<protein>
    <recommendedName>
        <fullName evidence="5">Glycosyl hydrolases family 39 N-terminal catalytic domain-containing protein</fullName>
    </recommendedName>
</protein>
<reference evidence="6 7" key="1">
    <citation type="journal article" date="2019" name="Nat. Med.">
        <title>A library of human gut bacterial isolates paired with longitudinal multiomics data enables mechanistic microbiome research.</title>
        <authorList>
            <person name="Poyet M."/>
            <person name="Groussin M."/>
            <person name="Gibbons S.M."/>
            <person name="Avila-Pacheco J."/>
            <person name="Jiang X."/>
            <person name="Kearney S.M."/>
            <person name="Perrotta A.R."/>
            <person name="Berdy B."/>
            <person name="Zhao S."/>
            <person name="Lieberman T.D."/>
            <person name="Swanson P.K."/>
            <person name="Smith M."/>
            <person name="Roesemann S."/>
            <person name="Alexander J.E."/>
            <person name="Rich S.A."/>
            <person name="Livny J."/>
            <person name="Vlamakis H."/>
            <person name="Clish C."/>
            <person name="Bullock K."/>
            <person name="Deik A."/>
            <person name="Scott J."/>
            <person name="Pierce K.A."/>
            <person name="Xavier R.J."/>
            <person name="Alm E.J."/>
        </authorList>
    </citation>
    <scope>NUCLEOTIDE SEQUENCE [LARGE SCALE GENOMIC DNA]</scope>
    <source>
        <strain evidence="6 7">BIOML-A3</strain>
    </source>
</reference>
<dbReference type="PANTHER" id="PTHR12631:SF10">
    <property type="entry name" value="BETA-XYLOSIDASE-LIKE PROTEIN-RELATED"/>
    <property type="match status" value="1"/>
</dbReference>
<comment type="similarity">
    <text evidence="1">Belongs to the glycosyl hydrolase 39 family.</text>
</comment>
<accession>A0A844DV21</accession>
<dbReference type="GO" id="GO:0004553">
    <property type="term" value="F:hydrolase activity, hydrolyzing O-glycosyl compounds"/>
    <property type="evidence" value="ECO:0007669"/>
    <property type="project" value="TreeGrafter"/>
</dbReference>
<feature type="signal peptide" evidence="4">
    <location>
        <begin position="1"/>
        <end position="34"/>
    </location>
</feature>
<proteinExistence type="inferred from homology"/>
<dbReference type="PANTHER" id="PTHR12631">
    <property type="entry name" value="ALPHA-L-IDURONIDASE"/>
    <property type="match status" value="1"/>
</dbReference>
<feature type="domain" description="Glycosyl hydrolases family 39 N-terminal catalytic" evidence="5">
    <location>
        <begin position="206"/>
        <end position="472"/>
    </location>
</feature>
<keyword evidence="3" id="KW-0326">Glycosidase</keyword>
<dbReference type="Pfam" id="PF01229">
    <property type="entry name" value="Glyco_hydro_39"/>
    <property type="match status" value="1"/>
</dbReference>
<sequence>MEENEMLRKKITAWVLTAAMLTGLGAAAPVTAFAQTAEDVQQNRCYINGDEVRAYDVEDTIYVVVDDLSAYGFNVQKSKKSVTITSGTNGYYFDESFSPNTESSTMGTGSVKTSTIKGKVADQAVTLYTIDNKLCIKAEDLGGLGYTKYDSDKNIMNIYSTQAGYTENTEHYRNITVNAGDQTGTIKSFQGAHYDPGEAGSATSKAYIELGVDMVRTHDIDGTQGDGRGIIYNLVPKYFDTDDEVDLNDPSSYDFEELDKVIDNILATGSEVYFRFGASQNDDNKFPEEGTEEWTQFLQDLTTMAEHIVMHYDFGWDDGYYNTLDYFEIWNEPDLQDFWPNTANQYYEMYNSVSKAVEKLDPTLPIGGPTLTTLNDDDGIEESFIKYVKENDCPLDFYAYHFYPSNNCDPYDYSRWAYHLHSILEDYGYGDVPMMLSEYGTVLFNPNAFSMADSAEASYLASLMMYLQDTPVEKANIYNRLIQTNEDGSATITKTGYGYKAMGQMNQTENRLAVTGGDKNGMAVMAGINDTEDQINVLISNYEIPTSQMLANSESHNPMIKDNKLCIPGVANWSLPIARVLTYENNAGYNLTVTDVPYDTANVVVEQYRIDNDNNLDLINTIKVPVSEDGSVVLSNALNTYSVDLLSIKPGDAKVTVDTSKNGLAQDENGNWYYYKNGVIDTSYTGIAPNAYGWWRVVNGAVDFNCNSVEANEYGWFCIRGGKVDFDYTGIAQNAYGWWRIVNGAVDFNCNSVEANEYGWFYLRGGKVDFNYNGLAANTYGWWKITGGAVDFNYTGMAQNEYGLWHVVNGMVDFSR</sequence>
<dbReference type="InterPro" id="IPR049166">
    <property type="entry name" value="GH39_cat"/>
</dbReference>
<evidence type="ECO:0000256" key="1">
    <source>
        <dbReference type="ARBA" id="ARBA00008875"/>
    </source>
</evidence>
<organism evidence="6 7">
    <name type="scientific">Eubacterium ramulus</name>
    <dbReference type="NCBI Taxonomy" id="39490"/>
    <lineage>
        <taxon>Bacteria</taxon>
        <taxon>Bacillati</taxon>
        <taxon>Bacillota</taxon>
        <taxon>Clostridia</taxon>
        <taxon>Eubacteriales</taxon>
        <taxon>Eubacteriaceae</taxon>
        <taxon>Eubacterium</taxon>
    </lineage>
</organism>
<dbReference type="Gene3D" id="3.20.20.80">
    <property type="entry name" value="Glycosidases"/>
    <property type="match status" value="1"/>
</dbReference>
<dbReference type="InterPro" id="IPR051923">
    <property type="entry name" value="Glycosyl_Hydrolase_39"/>
</dbReference>
<comment type="caution">
    <text evidence="6">The sequence shown here is derived from an EMBL/GenBank/DDBJ whole genome shotgun (WGS) entry which is preliminary data.</text>
</comment>
<name>A0A844DV21_EUBRA</name>
<feature type="chain" id="PRO_5032328573" description="Glycosyl hydrolases family 39 N-terminal catalytic domain-containing protein" evidence="4">
    <location>
        <begin position="35"/>
        <end position="816"/>
    </location>
</feature>
<dbReference type="Pfam" id="PF21540">
    <property type="entry name" value="Choline_bind_4"/>
    <property type="match status" value="6"/>
</dbReference>
<evidence type="ECO:0000313" key="6">
    <source>
        <dbReference type="EMBL" id="MSD15327.1"/>
    </source>
</evidence>
<dbReference type="EMBL" id="WKRA01000005">
    <property type="protein sequence ID" value="MSD15327.1"/>
    <property type="molecule type" value="Genomic_DNA"/>
</dbReference>
<evidence type="ECO:0000256" key="3">
    <source>
        <dbReference type="ARBA" id="ARBA00023295"/>
    </source>
</evidence>
<evidence type="ECO:0000313" key="7">
    <source>
        <dbReference type="Proteomes" id="UP000431304"/>
    </source>
</evidence>
<keyword evidence="2" id="KW-0378">Hydrolase</keyword>
<dbReference type="SUPFAM" id="SSF51445">
    <property type="entry name" value="(Trans)glycosidases"/>
    <property type="match status" value="1"/>
</dbReference>